<dbReference type="InterPro" id="IPR017783">
    <property type="entry name" value="ABC_choline_sub-bd"/>
</dbReference>
<feature type="chain" id="PRO_5012494277" evidence="1">
    <location>
        <begin position="28"/>
        <end position="308"/>
    </location>
</feature>
<evidence type="ECO:0000313" key="4">
    <source>
        <dbReference type="Proteomes" id="UP000217771"/>
    </source>
</evidence>
<feature type="signal peptide" evidence="1">
    <location>
        <begin position="1"/>
        <end position="27"/>
    </location>
</feature>
<protein>
    <submittedName>
        <fullName evidence="3">Glycine/betaine ABC transporter substrate-binding protein</fullName>
    </submittedName>
</protein>
<comment type="caution">
    <text evidence="3">The sequence shown here is derived from an EMBL/GenBank/DDBJ whole genome shotgun (WGS) entry which is preliminary data.</text>
</comment>
<proteinExistence type="predicted"/>
<dbReference type="Pfam" id="PF04069">
    <property type="entry name" value="OpuAC"/>
    <property type="match status" value="1"/>
</dbReference>
<dbReference type="GO" id="GO:0033265">
    <property type="term" value="F:choline binding"/>
    <property type="evidence" value="ECO:0007669"/>
    <property type="project" value="InterPro"/>
</dbReference>
<dbReference type="AlphaFoldDB" id="A0A2A2EQ91"/>
<name>A0A2A2EQ91_9GAMM</name>
<dbReference type="EMBL" id="NSKB01000009">
    <property type="protein sequence ID" value="PAU74720.1"/>
    <property type="molecule type" value="Genomic_DNA"/>
</dbReference>
<dbReference type="GO" id="GO:0043190">
    <property type="term" value="C:ATP-binding cassette (ABC) transporter complex"/>
    <property type="evidence" value="ECO:0007669"/>
    <property type="project" value="InterPro"/>
</dbReference>
<dbReference type="InterPro" id="IPR007210">
    <property type="entry name" value="ABC_Gly_betaine_transp_sub-bd"/>
</dbReference>
<dbReference type="GO" id="GO:0015871">
    <property type="term" value="P:choline transport"/>
    <property type="evidence" value="ECO:0007669"/>
    <property type="project" value="InterPro"/>
</dbReference>
<keyword evidence="1" id="KW-0732">Signal</keyword>
<dbReference type="Proteomes" id="UP000217771">
    <property type="component" value="Unassembled WGS sequence"/>
</dbReference>
<accession>A0A2A2EQ91</accession>
<evidence type="ECO:0000256" key="1">
    <source>
        <dbReference type="SAM" id="SignalP"/>
    </source>
</evidence>
<sequence>MRSPSLPTLLSRLTASALLLAPLAAQAETIRFATPQWPGATVKSEVTRQLVETLGYDATLQEASSSIILGGMASGDLDINMALWRPSQGGMLDPRLEAGELVELTENIEGARFQLAVPGYVWEAGVRSMADLAQHGERFSHTFYGIEPGNVGNELMQEAVDNDTYELSDWRVVASSEAGMMSQVETSIADDEWIAFLGWEPHWMNVDFDIRYLEDPENLWGDASSVSTVVAADFVERHPNLTRLLEQIVLPIDVQDAWVYDYSRRDIPLEEVASQWLADNPDMVLGWLDGVTSADGEQDAADRYRDTH</sequence>
<dbReference type="RefSeq" id="WP_095622929.1">
    <property type="nucleotide sequence ID" value="NZ_NSKB01000009.1"/>
</dbReference>
<keyword evidence="4" id="KW-1185">Reference proteome</keyword>
<dbReference type="Gene3D" id="3.40.190.10">
    <property type="entry name" value="Periplasmic binding protein-like II"/>
    <property type="match status" value="1"/>
</dbReference>
<dbReference type="GO" id="GO:0022857">
    <property type="term" value="F:transmembrane transporter activity"/>
    <property type="evidence" value="ECO:0007669"/>
    <property type="project" value="InterPro"/>
</dbReference>
<dbReference type="OrthoDB" id="9787902at2"/>
<feature type="domain" description="ABC-type glycine betaine transport system substrate-binding" evidence="2">
    <location>
        <begin position="29"/>
        <end position="278"/>
    </location>
</feature>
<dbReference type="CDD" id="cd13640">
    <property type="entry name" value="PBP2_ChoX"/>
    <property type="match status" value="1"/>
</dbReference>
<dbReference type="Gene3D" id="3.40.190.100">
    <property type="entry name" value="Glycine betaine-binding periplasmic protein, domain 2"/>
    <property type="match status" value="1"/>
</dbReference>
<evidence type="ECO:0000313" key="3">
    <source>
        <dbReference type="EMBL" id="PAU74720.1"/>
    </source>
</evidence>
<dbReference type="GO" id="GO:0042597">
    <property type="term" value="C:periplasmic space"/>
    <property type="evidence" value="ECO:0007669"/>
    <property type="project" value="InterPro"/>
</dbReference>
<reference evidence="3 4" key="1">
    <citation type="submission" date="2017-08" db="EMBL/GenBank/DDBJ databases">
        <title>Halomonas alkalisoli sp. nov., isolated from saline alkaline soil.</title>
        <authorList>
            <person name="Wang D."/>
            <person name="Zhang G."/>
        </authorList>
    </citation>
    <scope>NUCLEOTIDE SEQUENCE [LARGE SCALE GENOMIC DNA]</scope>
    <source>
        <strain evidence="3 4">WRN001</strain>
    </source>
</reference>
<gene>
    <name evidence="3" type="ORF">CK498_21600</name>
</gene>
<evidence type="ECO:0000259" key="2">
    <source>
        <dbReference type="Pfam" id="PF04069"/>
    </source>
</evidence>
<organism evidence="3 4">
    <name type="scientific">Halomonas salipaludis</name>
    <dbReference type="NCBI Taxonomy" id="2032625"/>
    <lineage>
        <taxon>Bacteria</taxon>
        <taxon>Pseudomonadati</taxon>
        <taxon>Pseudomonadota</taxon>
        <taxon>Gammaproteobacteria</taxon>
        <taxon>Oceanospirillales</taxon>
        <taxon>Halomonadaceae</taxon>
        <taxon>Halomonas</taxon>
    </lineage>
</organism>
<dbReference type="SUPFAM" id="SSF53850">
    <property type="entry name" value="Periplasmic binding protein-like II"/>
    <property type="match status" value="1"/>
</dbReference>